<evidence type="ECO:0000256" key="1">
    <source>
        <dbReference type="ARBA" id="ARBA00004651"/>
    </source>
</evidence>
<protein>
    <submittedName>
        <fullName evidence="10">Membrane protein</fullName>
    </submittedName>
</protein>
<keyword evidence="3" id="KW-0328">Glycosyltransferase</keyword>
<dbReference type="GO" id="GO:0009103">
    <property type="term" value="P:lipopolysaccharide biosynthetic process"/>
    <property type="evidence" value="ECO:0007669"/>
    <property type="project" value="UniProtKB-ARBA"/>
</dbReference>
<dbReference type="PANTHER" id="PTHR33908">
    <property type="entry name" value="MANNOSYLTRANSFERASE YKCB-RELATED"/>
    <property type="match status" value="1"/>
</dbReference>
<dbReference type="PANTHER" id="PTHR33908:SF11">
    <property type="entry name" value="MEMBRANE PROTEIN"/>
    <property type="match status" value="1"/>
</dbReference>
<feature type="transmembrane region" description="Helical" evidence="8">
    <location>
        <begin position="100"/>
        <end position="119"/>
    </location>
</feature>
<dbReference type="GO" id="GO:0005886">
    <property type="term" value="C:plasma membrane"/>
    <property type="evidence" value="ECO:0007669"/>
    <property type="project" value="UniProtKB-SubCell"/>
</dbReference>
<dbReference type="Pfam" id="PF13231">
    <property type="entry name" value="PMT_2"/>
    <property type="match status" value="1"/>
</dbReference>
<evidence type="ECO:0000256" key="6">
    <source>
        <dbReference type="ARBA" id="ARBA00022989"/>
    </source>
</evidence>
<comment type="caution">
    <text evidence="10">The sequence shown here is derived from an EMBL/GenBank/DDBJ whole genome shotgun (WGS) entry which is preliminary data.</text>
</comment>
<evidence type="ECO:0000256" key="7">
    <source>
        <dbReference type="ARBA" id="ARBA00023136"/>
    </source>
</evidence>
<feature type="transmembrane region" description="Helical" evidence="8">
    <location>
        <begin position="268"/>
        <end position="289"/>
    </location>
</feature>
<name>N9VMI5_9GAMM</name>
<dbReference type="InterPro" id="IPR050297">
    <property type="entry name" value="LipidA_mod_glycosyltrf_83"/>
</dbReference>
<gene>
    <name evidence="10" type="ORF">G114_05970</name>
</gene>
<keyword evidence="7 8" id="KW-0472">Membrane</keyword>
<dbReference type="OrthoDB" id="139918at2"/>
<organism evidence="10 11">
    <name type="scientific">Aeromonas diversa CDC 2478-85</name>
    <dbReference type="NCBI Taxonomy" id="1268237"/>
    <lineage>
        <taxon>Bacteria</taxon>
        <taxon>Pseudomonadati</taxon>
        <taxon>Pseudomonadota</taxon>
        <taxon>Gammaproteobacteria</taxon>
        <taxon>Aeromonadales</taxon>
        <taxon>Aeromonadaceae</taxon>
        <taxon>Aeromonas</taxon>
    </lineage>
</organism>
<sequence>MRRLWDDNSTSLVIFYVLVMICAIWKMIPILNERGFWSDELFTASVIRYHPVFDTQYERKTVLQIEMEDSFLTVKAGEQHPPMYDLSLKAWASLFGDSEYSLRGFNVAIIMLALLFILTACRSKLKNKTELSIIATALLLLWLPVTQSYVTQARSYMFFMMLSTLCLLAFTKVKTGHGNERVWRYTFYSLATASFLTHYYMAVFIGIIYLSIAWDDIKRRRYWLPAIPVPFVVLWIYLSYHSLLFTAKGGVAWSQLSYTQSLSSMLTIMYGYFGWGIVAIALSAAYVFLKKKHTEQYIVIAILLSIAVLAFVCKKSGILHPRHFIFIIPWCIYLLFHALSNLTERKTVLILVAFLISWLSPPADSQANVYEKEEYKEAAKFISDGYGVSKYKIFASWSPNEAYYKYYLDNYMHKKVDIDMLSASGDVENACQEIRDGHALLYAHGSHHEIINAFKACALIYQEVKFNGIVVIVKS</sequence>
<dbReference type="AlphaFoldDB" id="N9VMI5"/>
<feature type="transmembrane region" description="Helical" evidence="8">
    <location>
        <begin position="12"/>
        <end position="31"/>
    </location>
</feature>
<keyword evidence="4" id="KW-0808">Transferase</keyword>
<feature type="transmembrane region" description="Helical" evidence="8">
    <location>
        <begin position="295"/>
        <end position="312"/>
    </location>
</feature>
<evidence type="ECO:0000313" key="10">
    <source>
        <dbReference type="EMBL" id="ENY72783.1"/>
    </source>
</evidence>
<evidence type="ECO:0000256" key="2">
    <source>
        <dbReference type="ARBA" id="ARBA00022475"/>
    </source>
</evidence>
<dbReference type="InterPro" id="IPR038731">
    <property type="entry name" value="RgtA/B/C-like"/>
</dbReference>
<evidence type="ECO:0000256" key="3">
    <source>
        <dbReference type="ARBA" id="ARBA00022676"/>
    </source>
</evidence>
<dbReference type="GO" id="GO:0016763">
    <property type="term" value="F:pentosyltransferase activity"/>
    <property type="evidence" value="ECO:0007669"/>
    <property type="project" value="TreeGrafter"/>
</dbReference>
<keyword evidence="6 8" id="KW-1133">Transmembrane helix</keyword>
<evidence type="ECO:0000256" key="5">
    <source>
        <dbReference type="ARBA" id="ARBA00022692"/>
    </source>
</evidence>
<dbReference type="EMBL" id="APVG01000011">
    <property type="protein sequence ID" value="ENY72783.1"/>
    <property type="molecule type" value="Genomic_DNA"/>
</dbReference>
<evidence type="ECO:0000259" key="9">
    <source>
        <dbReference type="Pfam" id="PF13231"/>
    </source>
</evidence>
<proteinExistence type="predicted"/>
<evidence type="ECO:0000313" key="11">
    <source>
        <dbReference type="Proteomes" id="UP000023775"/>
    </source>
</evidence>
<comment type="subcellular location">
    <subcellularLocation>
        <location evidence="1">Cell membrane</location>
        <topology evidence="1">Multi-pass membrane protein</topology>
    </subcellularLocation>
</comment>
<keyword evidence="5 8" id="KW-0812">Transmembrane</keyword>
<keyword evidence="2" id="KW-1003">Cell membrane</keyword>
<feature type="transmembrane region" description="Helical" evidence="8">
    <location>
        <begin position="185"/>
        <end position="210"/>
    </location>
</feature>
<feature type="transmembrane region" description="Helical" evidence="8">
    <location>
        <begin position="131"/>
        <end position="150"/>
    </location>
</feature>
<feature type="domain" description="Glycosyltransferase RgtA/B/C/D-like" evidence="9">
    <location>
        <begin position="79"/>
        <end position="233"/>
    </location>
</feature>
<feature type="transmembrane region" description="Helical" evidence="8">
    <location>
        <begin position="324"/>
        <end position="342"/>
    </location>
</feature>
<feature type="transmembrane region" description="Helical" evidence="8">
    <location>
        <begin position="222"/>
        <end position="247"/>
    </location>
</feature>
<keyword evidence="11" id="KW-1185">Reference proteome</keyword>
<dbReference type="Proteomes" id="UP000023775">
    <property type="component" value="Unassembled WGS sequence"/>
</dbReference>
<dbReference type="PATRIC" id="fig|1268237.3.peg.1172"/>
<dbReference type="RefSeq" id="WP_005349893.1">
    <property type="nucleotide sequence ID" value="NZ_APVG01000011.1"/>
</dbReference>
<accession>N9VMI5</accession>
<evidence type="ECO:0000256" key="4">
    <source>
        <dbReference type="ARBA" id="ARBA00022679"/>
    </source>
</evidence>
<evidence type="ECO:0000256" key="8">
    <source>
        <dbReference type="SAM" id="Phobius"/>
    </source>
</evidence>
<reference evidence="10 11" key="1">
    <citation type="journal article" date="2013" name="Genome Announc.">
        <title>Draft Genome Sequence of the Aeromonas diversa Type Strain.</title>
        <authorList>
            <person name="Farfan M."/>
            <person name="Spataro N."/>
            <person name="Sanglas A."/>
            <person name="Albarral V."/>
            <person name="Loren J.G."/>
            <person name="Bosch E."/>
            <person name="Fuste M.C."/>
        </authorList>
    </citation>
    <scope>NUCLEOTIDE SEQUENCE [LARGE SCALE GENOMIC DNA]</scope>
    <source>
        <strain evidence="10 11">2478-85</strain>
    </source>
</reference>
<dbReference type="eggNOG" id="COG5305">
    <property type="taxonomic scope" value="Bacteria"/>
</dbReference>